<organism evidence="8 9">
    <name type="scientific">Halopelagius longus</name>
    <dbReference type="NCBI Taxonomy" id="1236180"/>
    <lineage>
        <taxon>Archaea</taxon>
        <taxon>Methanobacteriati</taxon>
        <taxon>Methanobacteriota</taxon>
        <taxon>Stenosarchaea group</taxon>
        <taxon>Halobacteria</taxon>
        <taxon>Halobacteriales</taxon>
        <taxon>Haloferacaceae</taxon>
    </lineage>
</organism>
<dbReference type="EMBL" id="FNKQ01000005">
    <property type="protein sequence ID" value="SDR08290.1"/>
    <property type="molecule type" value="Genomic_DNA"/>
</dbReference>
<keyword evidence="4 5" id="KW-0472">Membrane</keyword>
<dbReference type="Proteomes" id="UP000199289">
    <property type="component" value="Unassembled WGS sequence"/>
</dbReference>
<proteinExistence type="predicted"/>
<evidence type="ECO:0000313" key="8">
    <source>
        <dbReference type="EMBL" id="SDR08290.1"/>
    </source>
</evidence>
<evidence type="ECO:0000313" key="10">
    <source>
        <dbReference type="Proteomes" id="UP000255421"/>
    </source>
</evidence>
<dbReference type="GO" id="GO:0016020">
    <property type="term" value="C:membrane"/>
    <property type="evidence" value="ECO:0007669"/>
    <property type="project" value="UniProtKB-SubCell"/>
</dbReference>
<evidence type="ECO:0000313" key="9">
    <source>
        <dbReference type="Proteomes" id="UP000199289"/>
    </source>
</evidence>
<evidence type="ECO:0000256" key="4">
    <source>
        <dbReference type="ARBA" id="ARBA00023136"/>
    </source>
</evidence>
<sequence length="193" mass="20444">MPSTPLFEPREFFAERSPSLSSAAMILLLTGIVAVASAVPYVDQFSPVEFTTEMLVFSVLFGGLLGAVTIWVASTTIVYVLSALAGGSGPLSRVAANIGWALLPLLLMNAVKTTSSWILALVGGPATVTPTQMQLPFWMVAFNAIVGVAGYLWIGYLLTYAIRDARNLAVWRSALIAGLVVLVPVLNSLTSLL</sequence>
<feature type="transmembrane region" description="Helical" evidence="5">
    <location>
        <begin position="170"/>
        <end position="189"/>
    </location>
</feature>
<dbReference type="RefSeq" id="WP_092539014.1">
    <property type="nucleotide sequence ID" value="NZ_FNKQ01000005.1"/>
</dbReference>
<dbReference type="EMBL" id="QQST01000003">
    <property type="protein sequence ID" value="RDI69840.1"/>
    <property type="molecule type" value="Genomic_DNA"/>
</dbReference>
<feature type="transmembrane region" description="Helical" evidence="5">
    <location>
        <begin position="135"/>
        <end position="158"/>
    </location>
</feature>
<feature type="domain" description="Yip1" evidence="6">
    <location>
        <begin position="6"/>
        <end position="185"/>
    </location>
</feature>
<evidence type="ECO:0000256" key="5">
    <source>
        <dbReference type="SAM" id="Phobius"/>
    </source>
</evidence>
<evidence type="ECO:0000256" key="1">
    <source>
        <dbReference type="ARBA" id="ARBA00004141"/>
    </source>
</evidence>
<keyword evidence="10" id="KW-1185">Reference proteome</keyword>
<keyword evidence="2 5" id="KW-0812">Transmembrane</keyword>
<evidence type="ECO:0000259" key="6">
    <source>
        <dbReference type="Pfam" id="PF04893"/>
    </source>
</evidence>
<reference evidence="8" key="2">
    <citation type="submission" date="2016-10" db="EMBL/GenBank/DDBJ databases">
        <authorList>
            <person name="de Groot N.N."/>
        </authorList>
    </citation>
    <scope>NUCLEOTIDE SEQUENCE [LARGE SCALE GENOMIC DNA]</scope>
    <source>
        <strain evidence="8">CGMCC 1.12397</strain>
    </source>
</reference>
<accession>A0A1H1G544</accession>
<keyword evidence="3 5" id="KW-1133">Transmembrane helix</keyword>
<dbReference type="Proteomes" id="UP000255421">
    <property type="component" value="Unassembled WGS sequence"/>
</dbReference>
<name>A0A1H1G544_9EURY</name>
<evidence type="ECO:0000313" key="7">
    <source>
        <dbReference type="EMBL" id="RDI69840.1"/>
    </source>
</evidence>
<evidence type="ECO:0000256" key="3">
    <source>
        <dbReference type="ARBA" id="ARBA00022989"/>
    </source>
</evidence>
<feature type="transmembrane region" description="Helical" evidence="5">
    <location>
        <begin position="54"/>
        <end position="81"/>
    </location>
</feature>
<comment type="subcellular location">
    <subcellularLocation>
        <location evidence="1">Membrane</location>
        <topology evidence="1">Multi-pass membrane protein</topology>
    </subcellularLocation>
</comment>
<reference evidence="9" key="1">
    <citation type="submission" date="2016-10" db="EMBL/GenBank/DDBJ databases">
        <authorList>
            <person name="Varghese N."/>
            <person name="Submissions S."/>
        </authorList>
    </citation>
    <scope>NUCLEOTIDE SEQUENCE [LARGE SCALE GENOMIC DNA]</scope>
    <source>
        <strain evidence="9">CGMCC 1.12397</strain>
    </source>
</reference>
<feature type="transmembrane region" description="Helical" evidence="5">
    <location>
        <begin position="101"/>
        <end position="123"/>
    </location>
</feature>
<dbReference type="OrthoDB" id="307204at2157"/>
<gene>
    <name evidence="7" type="ORF">DWB78_16960</name>
    <name evidence="8" type="ORF">SAMN05216278_3525</name>
</gene>
<reference evidence="7 10" key="3">
    <citation type="submission" date="2018-07" db="EMBL/GenBank/DDBJ databases">
        <title>Genome sequence of extremly halophilic archaeon Halopelagius longus strain BC12-B1.</title>
        <authorList>
            <person name="Zhang X."/>
        </authorList>
    </citation>
    <scope>NUCLEOTIDE SEQUENCE [LARGE SCALE GENOMIC DNA]</scope>
    <source>
        <strain evidence="7 10">BC12-B1</strain>
    </source>
</reference>
<dbReference type="InterPro" id="IPR006977">
    <property type="entry name" value="Yip1_dom"/>
</dbReference>
<evidence type="ECO:0000256" key="2">
    <source>
        <dbReference type="ARBA" id="ARBA00022692"/>
    </source>
</evidence>
<feature type="transmembrane region" description="Helical" evidence="5">
    <location>
        <begin position="20"/>
        <end position="42"/>
    </location>
</feature>
<dbReference type="Pfam" id="PF04893">
    <property type="entry name" value="Yip1"/>
    <property type="match status" value="1"/>
</dbReference>
<dbReference type="AlphaFoldDB" id="A0A1H1G544"/>
<protein>
    <submittedName>
        <fullName evidence="8">Yip1 domain-containing protein</fullName>
    </submittedName>
</protein>